<name>A0A097R4R6_HAFAL</name>
<keyword evidence="2 4" id="KW-0472">Membrane</keyword>
<evidence type="ECO:0000313" key="6">
    <source>
        <dbReference type="Proteomes" id="UP000029986"/>
    </source>
</evidence>
<dbReference type="HAMAP" id="MF_00924">
    <property type="entry name" value="OM_assembly_BamC"/>
    <property type="match status" value="1"/>
</dbReference>
<comment type="function">
    <text evidence="4">Part of the outer membrane protein assembly complex, which is involved in assembly and insertion of beta-barrel proteins into the outer membrane.</text>
</comment>
<evidence type="ECO:0000256" key="3">
    <source>
        <dbReference type="ARBA" id="ARBA00023237"/>
    </source>
</evidence>
<dbReference type="GO" id="GO:0009279">
    <property type="term" value="C:cell outer membrane"/>
    <property type="evidence" value="ECO:0007669"/>
    <property type="project" value="UniProtKB-SubCell"/>
</dbReference>
<dbReference type="HOGENOM" id="CLU_063217_1_0_6"/>
<dbReference type="AlphaFoldDB" id="A0A097R4R6"/>
<comment type="similarity">
    <text evidence="4">Belongs to the BamC family.</text>
</comment>
<dbReference type="EMBL" id="CP009706">
    <property type="protein sequence ID" value="AIU73722.1"/>
    <property type="molecule type" value="Genomic_DNA"/>
</dbReference>
<dbReference type="Gene3D" id="3.30.310.170">
    <property type="entry name" value="Outer membrane protein assembly factor BamC"/>
    <property type="match status" value="1"/>
</dbReference>
<dbReference type="PIRSF" id="PIRSF026343">
    <property type="entry name" value="NlpB"/>
    <property type="match status" value="1"/>
</dbReference>
<dbReference type="Pfam" id="PF06804">
    <property type="entry name" value="Lipoprotein_18"/>
    <property type="match status" value="1"/>
</dbReference>
<keyword evidence="6" id="KW-1185">Reference proteome</keyword>
<reference evidence="5 6" key="1">
    <citation type="journal article" date="2014" name="Gut Pathog.">
        <title>Gene clusters of Hafnia alvei strain FB1 important in survival and pathogenesis: a draft genome perspective.</title>
        <authorList>
            <person name="Tan J.Y."/>
            <person name="Yin W.F."/>
            <person name="Chan K.G."/>
        </authorList>
    </citation>
    <scope>NUCLEOTIDE SEQUENCE [LARGE SCALE GENOMIC DNA]</scope>
    <source>
        <strain evidence="5 6">FB1</strain>
    </source>
</reference>
<organism evidence="5 6">
    <name type="scientific">Hafnia alvei FB1</name>
    <dbReference type="NCBI Taxonomy" id="1453496"/>
    <lineage>
        <taxon>Bacteria</taxon>
        <taxon>Pseudomonadati</taxon>
        <taxon>Pseudomonadota</taxon>
        <taxon>Gammaproteobacteria</taxon>
        <taxon>Enterobacterales</taxon>
        <taxon>Hafniaceae</taxon>
        <taxon>Hafnia</taxon>
    </lineage>
</organism>
<dbReference type="GO" id="GO:0051205">
    <property type="term" value="P:protein insertion into membrane"/>
    <property type="evidence" value="ECO:0007669"/>
    <property type="project" value="UniProtKB-UniRule"/>
</dbReference>
<dbReference type="InterPro" id="IPR042268">
    <property type="entry name" value="BamC_C"/>
</dbReference>
<proteinExistence type="inferred from homology"/>
<gene>
    <name evidence="4" type="primary">bamC</name>
    <name evidence="5" type="ORF">AT03_15890</name>
</gene>
<keyword evidence="1 4" id="KW-0732">Signal</keyword>
<dbReference type="PROSITE" id="PS51257">
    <property type="entry name" value="PROKAR_LIPOPROTEIN"/>
    <property type="match status" value="1"/>
</dbReference>
<dbReference type="Gene3D" id="3.30.530.50">
    <property type="match status" value="1"/>
</dbReference>
<dbReference type="NCBIfam" id="NF008674">
    <property type="entry name" value="PRK11679.1"/>
    <property type="match status" value="1"/>
</dbReference>
<keyword evidence="3 4" id="KW-0998">Cell outer membrane</keyword>
<dbReference type="eggNOG" id="COG3317">
    <property type="taxonomic scope" value="Bacteria"/>
</dbReference>
<evidence type="ECO:0000256" key="2">
    <source>
        <dbReference type="ARBA" id="ARBA00023136"/>
    </source>
</evidence>
<keyword evidence="4" id="KW-0449">Lipoprotein</keyword>
<sequence>MAYLVQKSAVATVVGISLVMMLSACSTDQRYKRQVSGDEAYLDASTLSELKTPAGMILPVQNGAYDVRLNAAQGNVGKALDIRPPAQPLALLNGSRGQFVNGAAIVLVESTPGASSLWSQVAQAVQGLNYPIASRNDAGQTLTTDWINFQRGDEDVQYQGRYQVSVQPQGYQTAVVVKSLGLKQGDTAITEDSQTQRYAVSVLNDIVSGLDKYQTDQANARANRQVGDIDVQSGADDTGLPVLIARAPYTAVWDRLPATLEHIGMKVTDRSRPQGTISVTYKSISSSGWDDLGAKDPELKEGDYKIQVGDLDNRTSLQLLDSKGAPLSQSQNDALVSVFQAAFAKVKASQ</sequence>
<evidence type="ECO:0000256" key="4">
    <source>
        <dbReference type="HAMAP-Rule" id="MF_00924"/>
    </source>
</evidence>
<accession>A0A097R4R6</accession>
<keyword evidence="4" id="KW-0564">Palmitate</keyword>
<comment type="subunit">
    <text evidence="4">Part of the Bam complex, which is composed of the outer membrane protein BamA, and four lipoproteins BamB, BamC, BamD and BamE.</text>
</comment>
<dbReference type="GO" id="GO:0043165">
    <property type="term" value="P:Gram-negative-bacterium-type cell outer membrane assembly"/>
    <property type="evidence" value="ECO:0007669"/>
    <property type="project" value="UniProtKB-UniRule"/>
</dbReference>
<dbReference type="PATRIC" id="fig|1453496.5.peg.3253"/>
<dbReference type="KEGG" id="hav:AT03_15890"/>
<dbReference type="Proteomes" id="UP000029986">
    <property type="component" value="Chromosome"/>
</dbReference>
<dbReference type="RefSeq" id="WP_025797459.1">
    <property type="nucleotide sequence ID" value="NZ_CP009706.1"/>
</dbReference>
<dbReference type="InterPro" id="IPR014524">
    <property type="entry name" value="BamC"/>
</dbReference>
<dbReference type="InterPro" id="IPR010653">
    <property type="entry name" value="NlpB/DapX"/>
</dbReference>
<evidence type="ECO:0000313" key="5">
    <source>
        <dbReference type="EMBL" id="AIU73722.1"/>
    </source>
</evidence>
<protein>
    <recommendedName>
        <fullName evidence="4">Outer membrane protein assembly factor BamC</fullName>
    </recommendedName>
</protein>
<comment type="subcellular location">
    <subcellularLocation>
        <location evidence="4">Cell outer membrane</location>
        <topology evidence="4">Lipid-anchor</topology>
    </subcellularLocation>
</comment>
<evidence type="ECO:0000256" key="1">
    <source>
        <dbReference type="ARBA" id="ARBA00022729"/>
    </source>
</evidence>
<dbReference type="OrthoDB" id="5686855at2"/>